<sequence>MMHGVDRGGSAGCRSTAAAGRSAPSWRGSRPPQHSARRHWTRPAAPTASSRSSGSRTASTPGGSATTRPSPRSSAWPGTSATLPRRGSVDASASGRTVTDGAPSAQDALVPPLADGDHAAFRRLYERTVRRVRSITVGILQDHAQAEEVAQETYFELWRSAARHAVLEEQQHLVAVIARRRAIDRVRAAQSSRERDHRYAIHSYLREIDEAESHGEIAGEFRRAAAEIRRLAPKHRDLLFLAYVRGLTHAEIATELGLPIGTVKTRLRDTLARLRRELTPPPP</sequence>
<evidence type="ECO:0000256" key="2">
    <source>
        <dbReference type="ARBA" id="ARBA00023015"/>
    </source>
</evidence>
<feature type="domain" description="RNA polymerase sigma-70 region 4" evidence="8">
    <location>
        <begin position="229"/>
        <end position="275"/>
    </location>
</feature>
<dbReference type="Gene3D" id="1.10.1740.10">
    <property type="match status" value="1"/>
</dbReference>
<dbReference type="SUPFAM" id="SSF88946">
    <property type="entry name" value="Sigma2 domain of RNA polymerase sigma factors"/>
    <property type="match status" value="1"/>
</dbReference>
<gene>
    <name evidence="9" type="ORF">C1I64_13445</name>
</gene>
<proteinExistence type="inferred from homology"/>
<dbReference type="InterPro" id="IPR039425">
    <property type="entry name" value="RNA_pol_sigma-70-like"/>
</dbReference>
<keyword evidence="2" id="KW-0805">Transcription regulation</keyword>
<feature type="domain" description="RNA polymerase sigma-70 region 2" evidence="7">
    <location>
        <begin position="124"/>
        <end position="190"/>
    </location>
</feature>
<name>A0A3Q9UTR2_9MICO</name>
<dbReference type="GO" id="GO:0016987">
    <property type="term" value="F:sigma factor activity"/>
    <property type="evidence" value="ECO:0007669"/>
    <property type="project" value="UniProtKB-KW"/>
</dbReference>
<dbReference type="InterPro" id="IPR013325">
    <property type="entry name" value="RNA_pol_sigma_r2"/>
</dbReference>
<dbReference type="PANTHER" id="PTHR43133:SF66">
    <property type="entry name" value="ECF RNA POLYMERASE SIGMA FACTOR SIGK"/>
    <property type="match status" value="1"/>
</dbReference>
<keyword evidence="3" id="KW-0731">Sigma factor</keyword>
<keyword evidence="5" id="KW-0804">Transcription</keyword>
<dbReference type="Pfam" id="PF04542">
    <property type="entry name" value="Sigma70_r2"/>
    <property type="match status" value="1"/>
</dbReference>
<organism evidence="9 10">
    <name type="scientific">Rathayibacter festucae DSM 15932</name>
    <dbReference type="NCBI Taxonomy" id="1328866"/>
    <lineage>
        <taxon>Bacteria</taxon>
        <taxon>Bacillati</taxon>
        <taxon>Actinomycetota</taxon>
        <taxon>Actinomycetes</taxon>
        <taxon>Micrococcales</taxon>
        <taxon>Microbacteriaceae</taxon>
        <taxon>Rathayibacter</taxon>
    </lineage>
</organism>
<comment type="similarity">
    <text evidence="1">Belongs to the sigma-70 factor family. ECF subfamily.</text>
</comment>
<dbReference type="Pfam" id="PF04545">
    <property type="entry name" value="Sigma70_r4"/>
    <property type="match status" value="1"/>
</dbReference>
<protein>
    <recommendedName>
        <fullName evidence="11">Sigma-70 family RNA polymerase sigma factor</fullName>
    </recommendedName>
</protein>
<feature type="compositionally biased region" description="Low complexity" evidence="6">
    <location>
        <begin position="42"/>
        <end position="67"/>
    </location>
</feature>
<evidence type="ECO:0000256" key="6">
    <source>
        <dbReference type="SAM" id="MobiDB-lite"/>
    </source>
</evidence>
<dbReference type="NCBIfam" id="TIGR02937">
    <property type="entry name" value="sigma70-ECF"/>
    <property type="match status" value="1"/>
</dbReference>
<dbReference type="KEGG" id="rfs:C1I64_13445"/>
<dbReference type="InterPro" id="IPR014284">
    <property type="entry name" value="RNA_pol_sigma-70_dom"/>
</dbReference>
<reference evidence="9 10" key="1">
    <citation type="submission" date="2018-03" db="EMBL/GenBank/DDBJ databases">
        <title>Bacteriophage NCPPB3778 and a type I-E CRISPR drive the evolution of the US Biological Select Agent, Rathayibacter toxicus.</title>
        <authorList>
            <person name="Davis E.W.II."/>
            <person name="Tabima J.F."/>
            <person name="Weisberg A.J."/>
            <person name="Dantas Lopes L."/>
            <person name="Wiseman M.S."/>
            <person name="Wiseman M.S."/>
            <person name="Pupko T."/>
            <person name="Belcher M.S."/>
            <person name="Sechler A.J."/>
            <person name="Tancos M.A."/>
            <person name="Schroeder B.K."/>
            <person name="Murray T.D."/>
            <person name="Luster D.G."/>
            <person name="Schneider W.L."/>
            <person name="Rogers E."/>
            <person name="Andreote F.D."/>
            <person name="Grunwald N.J."/>
            <person name="Putnam M.L."/>
            <person name="Chang J.H."/>
        </authorList>
    </citation>
    <scope>NUCLEOTIDE SEQUENCE [LARGE SCALE GENOMIC DNA]</scope>
    <source>
        <strain evidence="9 10">DSM 15932</strain>
    </source>
</reference>
<evidence type="ECO:0000256" key="1">
    <source>
        <dbReference type="ARBA" id="ARBA00010641"/>
    </source>
</evidence>
<dbReference type="AlphaFoldDB" id="A0A3Q9UTR2"/>
<accession>A0A3Q9UTR2</accession>
<dbReference type="Gene3D" id="1.10.10.10">
    <property type="entry name" value="Winged helix-like DNA-binding domain superfamily/Winged helix DNA-binding domain"/>
    <property type="match status" value="1"/>
</dbReference>
<dbReference type="GO" id="GO:0006352">
    <property type="term" value="P:DNA-templated transcription initiation"/>
    <property type="evidence" value="ECO:0007669"/>
    <property type="project" value="InterPro"/>
</dbReference>
<evidence type="ECO:0000256" key="4">
    <source>
        <dbReference type="ARBA" id="ARBA00023125"/>
    </source>
</evidence>
<dbReference type="InterPro" id="IPR007627">
    <property type="entry name" value="RNA_pol_sigma70_r2"/>
</dbReference>
<dbReference type="InterPro" id="IPR007630">
    <property type="entry name" value="RNA_pol_sigma70_r4"/>
</dbReference>
<evidence type="ECO:0000256" key="3">
    <source>
        <dbReference type="ARBA" id="ARBA00023082"/>
    </source>
</evidence>
<evidence type="ECO:0000259" key="8">
    <source>
        <dbReference type="Pfam" id="PF04545"/>
    </source>
</evidence>
<evidence type="ECO:0000313" key="9">
    <source>
        <dbReference type="EMBL" id="AZZ52943.1"/>
    </source>
</evidence>
<evidence type="ECO:0000313" key="10">
    <source>
        <dbReference type="Proteomes" id="UP000285317"/>
    </source>
</evidence>
<evidence type="ECO:0008006" key="11">
    <source>
        <dbReference type="Google" id="ProtNLM"/>
    </source>
</evidence>
<feature type="region of interest" description="Disordered" evidence="6">
    <location>
        <begin position="1"/>
        <end position="112"/>
    </location>
</feature>
<dbReference type="EMBL" id="CP028137">
    <property type="protein sequence ID" value="AZZ52943.1"/>
    <property type="molecule type" value="Genomic_DNA"/>
</dbReference>
<evidence type="ECO:0000259" key="7">
    <source>
        <dbReference type="Pfam" id="PF04542"/>
    </source>
</evidence>
<keyword evidence="4" id="KW-0238">DNA-binding</keyword>
<dbReference type="Proteomes" id="UP000285317">
    <property type="component" value="Chromosome"/>
</dbReference>
<dbReference type="GO" id="GO:0003677">
    <property type="term" value="F:DNA binding"/>
    <property type="evidence" value="ECO:0007669"/>
    <property type="project" value="UniProtKB-KW"/>
</dbReference>
<dbReference type="InterPro" id="IPR036388">
    <property type="entry name" value="WH-like_DNA-bd_sf"/>
</dbReference>
<dbReference type="PANTHER" id="PTHR43133">
    <property type="entry name" value="RNA POLYMERASE ECF-TYPE SIGMA FACTO"/>
    <property type="match status" value="1"/>
</dbReference>
<dbReference type="SUPFAM" id="SSF88659">
    <property type="entry name" value="Sigma3 and sigma4 domains of RNA polymerase sigma factors"/>
    <property type="match status" value="1"/>
</dbReference>
<dbReference type="InterPro" id="IPR013324">
    <property type="entry name" value="RNA_pol_sigma_r3/r4-like"/>
</dbReference>
<dbReference type="CDD" id="cd06171">
    <property type="entry name" value="Sigma70_r4"/>
    <property type="match status" value="1"/>
</dbReference>
<evidence type="ECO:0000256" key="5">
    <source>
        <dbReference type="ARBA" id="ARBA00023163"/>
    </source>
</evidence>
<feature type="compositionally biased region" description="Polar residues" evidence="6">
    <location>
        <begin position="68"/>
        <end position="82"/>
    </location>
</feature>